<comment type="caution">
    <text evidence="2">The sequence shown here is derived from an EMBL/GenBank/DDBJ whole genome shotgun (WGS) entry which is preliminary data.</text>
</comment>
<dbReference type="AlphaFoldDB" id="A0AAD9EKP4"/>
<dbReference type="InterPro" id="IPR027417">
    <property type="entry name" value="P-loop_NTPase"/>
</dbReference>
<evidence type="ECO:0008006" key="4">
    <source>
        <dbReference type="Google" id="ProtNLM"/>
    </source>
</evidence>
<keyword evidence="3" id="KW-1185">Reference proteome</keyword>
<gene>
    <name evidence="2" type="ORF">CCHR01_05478</name>
</gene>
<dbReference type="Proteomes" id="UP001243330">
    <property type="component" value="Unassembled WGS sequence"/>
</dbReference>
<evidence type="ECO:0000313" key="2">
    <source>
        <dbReference type="EMBL" id="KAK1851883.1"/>
    </source>
</evidence>
<name>A0AAD9EKP4_9PEZI</name>
<reference evidence="2" key="1">
    <citation type="submission" date="2023-01" db="EMBL/GenBank/DDBJ databases">
        <title>Colletotrichum chrysophilum M932 genome sequence.</title>
        <authorList>
            <person name="Baroncelli R."/>
        </authorList>
    </citation>
    <scope>NUCLEOTIDE SEQUENCE</scope>
    <source>
        <strain evidence="2">M932</strain>
    </source>
</reference>
<organism evidence="2 3">
    <name type="scientific">Colletotrichum chrysophilum</name>
    <dbReference type="NCBI Taxonomy" id="1836956"/>
    <lineage>
        <taxon>Eukaryota</taxon>
        <taxon>Fungi</taxon>
        <taxon>Dikarya</taxon>
        <taxon>Ascomycota</taxon>
        <taxon>Pezizomycotina</taxon>
        <taxon>Sordariomycetes</taxon>
        <taxon>Hypocreomycetidae</taxon>
        <taxon>Glomerellales</taxon>
        <taxon>Glomerellaceae</taxon>
        <taxon>Colletotrichum</taxon>
        <taxon>Colletotrichum gloeosporioides species complex</taxon>
    </lineage>
</organism>
<protein>
    <recommendedName>
        <fullName evidence="4">AIG1-type G domain-containing protein</fullName>
    </recommendedName>
</protein>
<evidence type="ECO:0000256" key="1">
    <source>
        <dbReference type="SAM" id="Coils"/>
    </source>
</evidence>
<proteinExistence type="predicted"/>
<dbReference type="Gene3D" id="3.40.50.300">
    <property type="entry name" value="P-loop containing nucleotide triphosphate hydrolases"/>
    <property type="match status" value="1"/>
</dbReference>
<dbReference type="SUPFAM" id="SSF52540">
    <property type="entry name" value="P-loop containing nucleoside triphosphate hydrolases"/>
    <property type="match status" value="1"/>
</dbReference>
<accession>A0AAD9EKP4</accession>
<dbReference type="EMBL" id="JAQOWY010000087">
    <property type="protein sequence ID" value="KAK1851883.1"/>
    <property type="molecule type" value="Genomic_DNA"/>
</dbReference>
<keyword evidence="1" id="KW-0175">Coiled coil</keyword>
<feature type="coiled-coil region" evidence="1">
    <location>
        <begin position="219"/>
        <end position="301"/>
    </location>
</feature>
<evidence type="ECO:0000313" key="3">
    <source>
        <dbReference type="Proteomes" id="UP001243330"/>
    </source>
</evidence>
<sequence length="563" mass="64432">MDFIRPALPPIHVDTSLFRGGQKARDSDIFIVVMGLTGSGKSTNSTNVYLVDTPGFDDTNLSDSDVLKEIATWLTGSYNNEVKLTGILYLHRITDPRMGGSARKNLFMFKKLCGPEALKHVVLVTTMWELVDEKTGLERQTELETTEDFWGYMLSKGSRIEKHMNNPQSAHHIISRFMSHYRPTTPVLLAIQDEMVNKNKNLDETEAGKGLEGVLAKERERFKRDLDLARQEMQEAIAARDKESQEELMRQQALAERNLERLRRQQEEIKTTMEKLHREKYEKLEADWKKMEAKNNKKEAQWVQEKEELNGKITSLSTRMKKSKTHGQCEVEAAQIPAWDRTTSLSIRGQDWAFIGPYLSKWSAAEEISKDITSISKGDGFRIKKLVLGDGTDSYFTHYHTGYILTRCNYHGRVQQGYPGLYEFLNSKRGTECPKSLSLGPEGSYFIATRKKSSFKCHRNAEIDFQAGFASRIWWGFEGSYVMEMQDTTMVVNLRGHYATLGETLLQKTNVKIKELAMDIHGGKAFALIMEDKTVKFETSGEDSNWDVAFKEYVTVNFGLRWA</sequence>